<organism evidence="3">
    <name type="scientific">Attheya septentrionalis</name>
    <dbReference type="NCBI Taxonomy" id="420275"/>
    <lineage>
        <taxon>Eukaryota</taxon>
        <taxon>Sar</taxon>
        <taxon>Stramenopiles</taxon>
        <taxon>Ochrophyta</taxon>
        <taxon>Bacillariophyta</taxon>
        <taxon>Coscinodiscophyceae</taxon>
        <taxon>Chaetocerotophycidae</taxon>
        <taxon>Chaetocerotales</taxon>
        <taxon>Attheyaceae</taxon>
        <taxon>Attheya</taxon>
    </lineage>
</organism>
<keyword evidence="2" id="KW-0472">Membrane</keyword>
<keyword evidence="2" id="KW-0812">Transmembrane</keyword>
<dbReference type="EMBL" id="HBHQ01016675">
    <property type="protein sequence ID" value="CAD9819301.1"/>
    <property type="molecule type" value="Transcribed_RNA"/>
</dbReference>
<feature type="region of interest" description="Disordered" evidence="1">
    <location>
        <begin position="42"/>
        <end position="100"/>
    </location>
</feature>
<reference evidence="3" key="1">
    <citation type="submission" date="2021-01" db="EMBL/GenBank/DDBJ databases">
        <authorList>
            <person name="Corre E."/>
            <person name="Pelletier E."/>
            <person name="Niang G."/>
            <person name="Scheremetjew M."/>
            <person name="Finn R."/>
            <person name="Kale V."/>
            <person name="Holt S."/>
            <person name="Cochrane G."/>
            <person name="Meng A."/>
            <person name="Brown T."/>
            <person name="Cohen L."/>
        </authorList>
    </citation>
    <scope>NUCLEOTIDE SEQUENCE</scope>
    <source>
        <strain evidence="3">CCMP2084</strain>
    </source>
</reference>
<sequence>MIVLALLSVGTNRAFALYLAMFFCFATNVSADAKWEWTRHPSASPTILGPPSKAPVSLSSSPSRVPSNTPTATPSNEPTSSPSSSLSRQPSSAPSYNPTQRRPSIHLIEVNFYDFMMEMTLPHDDINALLLLNTDAIKTGLQTFLEATLSVNTNWMLDSVDVEVEWIVGRRTEAEVSSSVSTVTGMVSGNALFEASAEAPSTAELSVEMEKAFDNTEYLLNSLQTEDELLSSVERVDLRFMNQEQVHYSKAWDGWSNNSAKDKAIILGAAVGGLLGLLLILCTCAFASHSRNKRRKDVNNREISHHFNATQQNVKPHPTTQDIDDDISFAGLSVEDSLYDPSMGDLCPAEHSTRLDLVLQLSDDTEDYDYDEFGPPVTPWM</sequence>
<evidence type="ECO:0000256" key="2">
    <source>
        <dbReference type="SAM" id="Phobius"/>
    </source>
</evidence>
<keyword evidence="2" id="KW-1133">Transmembrane helix</keyword>
<evidence type="ECO:0000313" key="3">
    <source>
        <dbReference type="EMBL" id="CAD9819301.1"/>
    </source>
</evidence>
<dbReference type="AlphaFoldDB" id="A0A7S2XP41"/>
<evidence type="ECO:0000256" key="1">
    <source>
        <dbReference type="SAM" id="MobiDB-lite"/>
    </source>
</evidence>
<feature type="transmembrane region" description="Helical" evidence="2">
    <location>
        <begin position="265"/>
        <end position="287"/>
    </location>
</feature>
<gene>
    <name evidence="3" type="ORF">ASEP1449_LOCUS11134</name>
</gene>
<accession>A0A7S2XP41</accession>
<feature type="compositionally biased region" description="Low complexity" evidence="1">
    <location>
        <begin position="50"/>
        <end position="95"/>
    </location>
</feature>
<protein>
    <submittedName>
        <fullName evidence="3">Uncharacterized protein</fullName>
    </submittedName>
</protein>
<proteinExistence type="predicted"/>
<name>A0A7S2XP41_9STRA</name>